<accession>A0AAW4X143</accession>
<evidence type="ECO:0000313" key="4">
    <source>
        <dbReference type="Proteomes" id="UP001199296"/>
    </source>
</evidence>
<dbReference type="Proteomes" id="UP001199296">
    <property type="component" value="Unassembled WGS sequence"/>
</dbReference>
<dbReference type="GO" id="GO:0005524">
    <property type="term" value="F:ATP binding"/>
    <property type="evidence" value="ECO:0007669"/>
    <property type="project" value="UniProtKB-KW"/>
</dbReference>
<dbReference type="InterPro" id="IPR033756">
    <property type="entry name" value="YlxH/NBP35"/>
</dbReference>
<keyword evidence="2 3" id="KW-0067">ATP-binding</keyword>
<evidence type="ECO:0000313" key="3">
    <source>
        <dbReference type="EMBL" id="MCC3145539.1"/>
    </source>
</evidence>
<dbReference type="PANTHER" id="PTHR42961">
    <property type="entry name" value="IRON-SULFUR PROTEIN NUBPL"/>
    <property type="match status" value="1"/>
</dbReference>
<dbReference type="Gene3D" id="3.40.50.300">
    <property type="entry name" value="P-loop containing nucleotide triphosphate hydrolases"/>
    <property type="match status" value="1"/>
</dbReference>
<dbReference type="GO" id="GO:0016226">
    <property type="term" value="P:iron-sulfur cluster assembly"/>
    <property type="evidence" value="ECO:0007669"/>
    <property type="project" value="InterPro"/>
</dbReference>
<reference evidence="3 4" key="1">
    <citation type="submission" date="2021-10" db="EMBL/GenBank/DDBJ databases">
        <authorList>
            <person name="Grouzdev D.S."/>
            <person name="Pantiukh K.S."/>
            <person name="Krutkina M.S."/>
        </authorList>
    </citation>
    <scope>NUCLEOTIDE SEQUENCE [LARGE SCALE GENOMIC DNA]</scope>
    <source>
        <strain evidence="3 4">Z-7514</strain>
    </source>
</reference>
<dbReference type="GO" id="GO:0051539">
    <property type="term" value="F:4 iron, 4 sulfur cluster binding"/>
    <property type="evidence" value="ECO:0007669"/>
    <property type="project" value="TreeGrafter"/>
</dbReference>
<keyword evidence="1" id="KW-0547">Nucleotide-binding</keyword>
<proteinExistence type="predicted"/>
<name>A0AAW4X143_9FIRM</name>
<evidence type="ECO:0000256" key="2">
    <source>
        <dbReference type="ARBA" id="ARBA00022840"/>
    </source>
</evidence>
<gene>
    <name evidence="3" type="ORF">LJ207_09410</name>
</gene>
<dbReference type="EMBL" id="JAJFAT010000013">
    <property type="protein sequence ID" value="MCC3145539.1"/>
    <property type="molecule type" value="Genomic_DNA"/>
</dbReference>
<organism evidence="3 4">
    <name type="scientific">Halanaerobium polyolivorans</name>
    <dbReference type="NCBI Taxonomy" id="2886943"/>
    <lineage>
        <taxon>Bacteria</taxon>
        <taxon>Bacillati</taxon>
        <taxon>Bacillota</taxon>
        <taxon>Clostridia</taxon>
        <taxon>Halanaerobiales</taxon>
        <taxon>Halanaerobiaceae</taxon>
        <taxon>Halanaerobium</taxon>
    </lineage>
</organism>
<dbReference type="AlphaFoldDB" id="A0AAW4X143"/>
<dbReference type="Pfam" id="PF10609">
    <property type="entry name" value="ParA"/>
    <property type="match status" value="1"/>
</dbReference>
<dbReference type="PANTHER" id="PTHR42961:SF2">
    <property type="entry name" value="IRON-SULFUR PROTEIN NUBPL"/>
    <property type="match status" value="1"/>
</dbReference>
<keyword evidence="4" id="KW-1185">Reference proteome</keyword>
<protein>
    <submittedName>
        <fullName evidence="3">Mrp/NBP35 family ATP-binding protein</fullName>
    </submittedName>
</protein>
<dbReference type="InterPro" id="IPR044304">
    <property type="entry name" value="NUBPL-like"/>
</dbReference>
<dbReference type="InterPro" id="IPR027417">
    <property type="entry name" value="P-loop_NTPase"/>
</dbReference>
<sequence length="125" mass="13980">MAKKMNSEVLGVVENMAYYQCLECGHKDYIFGENGGESLATSMQSELLGKLPLVSELRHRSDRVKACSQTSWACPEEGQSGKPMIFDEPEADISQEFFNIAKRLAEKAAGFDENIEPLKLKMEVE</sequence>
<evidence type="ECO:0000256" key="1">
    <source>
        <dbReference type="ARBA" id="ARBA00022741"/>
    </source>
</evidence>
<comment type="caution">
    <text evidence="3">The sequence shown here is derived from an EMBL/GenBank/DDBJ whole genome shotgun (WGS) entry which is preliminary data.</text>
</comment>